<dbReference type="InParanoid" id="A0A7J8ER70"/>
<comment type="caution">
    <text evidence="1">The sequence shown here is derived from an EMBL/GenBank/DDBJ whole genome shotgun (WGS) entry which is preliminary data.</text>
</comment>
<dbReference type="AlphaFoldDB" id="A0A7J8ER70"/>
<reference evidence="1 2" key="1">
    <citation type="journal article" date="2020" name="Nature">
        <title>Six reference-quality genomes reveal evolution of bat adaptations.</title>
        <authorList>
            <person name="Jebb D."/>
            <person name="Huang Z."/>
            <person name="Pippel M."/>
            <person name="Hughes G.M."/>
            <person name="Lavrichenko K."/>
            <person name="Devanna P."/>
            <person name="Winkler S."/>
            <person name="Jermiin L.S."/>
            <person name="Skirmuntt E.C."/>
            <person name="Katzourakis A."/>
            <person name="Burkitt-Gray L."/>
            <person name="Ray D.A."/>
            <person name="Sullivan K.A.M."/>
            <person name="Roscito J.G."/>
            <person name="Kirilenko B.M."/>
            <person name="Davalos L.M."/>
            <person name="Corthals A.P."/>
            <person name="Power M.L."/>
            <person name="Jones G."/>
            <person name="Ransome R.D."/>
            <person name="Dechmann D.K.N."/>
            <person name="Locatelli A.G."/>
            <person name="Puechmaille S.J."/>
            <person name="Fedrigo O."/>
            <person name="Jarvis E.D."/>
            <person name="Hiller M."/>
            <person name="Vernes S.C."/>
            <person name="Myers E.W."/>
            <person name="Teeling E.C."/>
        </authorList>
    </citation>
    <scope>NUCLEOTIDE SEQUENCE [LARGE SCALE GENOMIC DNA]</scope>
    <source>
        <strain evidence="1">MMolMol1</strain>
        <tissue evidence="1">Muscle</tissue>
    </source>
</reference>
<sequence>MKQNKRRNQKTKKKETADSLFRHWPHLAAASVTGHHVGFRVPRFLCVQRGVAKSSLSAECQYSWKNGSLVLLYYIPDLLMDFPCKLPLPSLTWLVKSLDRWAPLGQLSRPRGEDVRVHLLVYFVTAWASFRPL</sequence>
<gene>
    <name evidence="1" type="ORF">HJG59_008640</name>
</gene>
<evidence type="ECO:0000313" key="2">
    <source>
        <dbReference type="Proteomes" id="UP000550707"/>
    </source>
</evidence>
<dbReference type="EMBL" id="JACASF010000013">
    <property type="protein sequence ID" value="KAF6437910.1"/>
    <property type="molecule type" value="Genomic_DNA"/>
</dbReference>
<name>A0A7J8ER70_MOLMO</name>
<keyword evidence="2" id="KW-1185">Reference proteome</keyword>
<proteinExistence type="predicted"/>
<accession>A0A7J8ER70</accession>
<protein>
    <submittedName>
        <fullName evidence="1">Uncharacterized protein</fullName>
    </submittedName>
</protein>
<evidence type="ECO:0000313" key="1">
    <source>
        <dbReference type="EMBL" id="KAF6437910.1"/>
    </source>
</evidence>
<dbReference type="Proteomes" id="UP000550707">
    <property type="component" value="Unassembled WGS sequence"/>
</dbReference>
<organism evidence="1 2">
    <name type="scientific">Molossus molossus</name>
    <name type="common">Pallas' mastiff bat</name>
    <name type="synonym">Vespertilio molossus</name>
    <dbReference type="NCBI Taxonomy" id="27622"/>
    <lineage>
        <taxon>Eukaryota</taxon>
        <taxon>Metazoa</taxon>
        <taxon>Chordata</taxon>
        <taxon>Craniata</taxon>
        <taxon>Vertebrata</taxon>
        <taxon>Euteleostomi</taxon>
        <taxon>Mammalia</taxon>
        <taxon>Eutheria</taxon>
        <taxon>Laurasiatheria</taxon>
        <taxon>Chiroptera</taxon>
        <taxon>Yangochiroptera</taxon>
        <taxon>Molossidae</taxon>
        <taxon>Molossus</taxon>
    </lineage>
</organism>